<dbReference type="Proteomes" id="UP000566440">
    <property type="component" value="Unassembled WGS sequence"/>
</dbReference>
<dbReference type="Pfam" id="PF13847">
    <property type="entry name" value="Methyltransf_31"/>
    <property type="match status" value="1"/>
</dbReference>
<feature type="non-terminal residue" evidence="12">
    <location>
        <position position="253"/>
    </location>
</feature>
<feature type="non-terminal residue" evidence="12">
    <location>
        <position position="1"/>
    </location>
</feature>
<keyword evidence="5" id="KW-0949">S-adenosyl-L-methionine</keyword>
<comment type="similarity">
    <text evidence="1">Belongs to the methyltransferase superfamily.</text>
</comment>
<protein>
    <recommendedName>
        <fullName evidence="10">EEF1A lysine methyltransferase 4</fullName>
    </recommendedName>
</protein>
<accession>A0A7K9SRW6</accession>
<comment type="catalytic activity">
    <reaction evidence="7">
        <text>L-lysyl-[protein] + S-adenosyl-L-methionine = N(6)-methyl-L-lysyl-[protein] + S-adenosyl-L-homocysteine + H(+)</text>
        <dbReference type="Rhea" id="RHEA:51736"/>
        <dbReference type="Rhea" id="RHEA-COMP:9752"/>
        <dbReference type="Rhea" id="RHEA-COMP:13053"/>
        <dbReference type="ChEBI" id="CHEBI:15378"/>
        <dbReference type="ChEBI" id="CHEBI:29969"/>
        <dbReference type="ChEBI" id="CHEBI:57856"/>
        <dbReference type="ChEBI" id="CHEBI:59789"/>
        <dbReference type="ChEBI" id="CHEBI:61929"/>
    </reaction>
</comment>
<dbReference type="Gene3D" id="3.40.50.150">
    <property type="entry name" value="Vaccinia Virus protein VP39"/>
    <property type="match status" value="1"/>
</dbReference>
<gene>
    <name evidence="12" type="primary">Eef1akmt4</name>
    <name evidence="12" type="ORF">GALDEA_R00330</name>
</gene>
<comment type="catalytic activity">
    <reaction evidence="8">
        <text>N(6),N(6)-dimethyl-L-lysyl-[protein] + S-adenosyl-L-methionine = N(6),N(6),N(6)-trimethyl-L-lysyl-[protein] + S-adenosyl-L-homocysteine + H(+)</text>
        <dbReference type="Rhea" id="RHEA:54200"/>
        <dbReference type="Rhea" id="RHEA-COMP:13826"/>
        <dbReference type="Rhea" id="RHEA-COMP:13827"/>
        <dbReference type="ChEBI" id="CHEBI:15378"/>
        <dbReference type="ChEBI" id="CHEBI:57856"/>
        <dbReference type="ChEBI" id="CHEBI:59789"/>
        <dbReference type="ChEBI" id="CHEBI:61961"/>
        <dbReference type="ChEBI" id="CHEBI:61976"/>
    </reaction>
</comment>
<evidence type="ECO:0000313" key="12">
    <source>
        <dbReference type="EMBL" id="NXI38560.1"/>
    </source>
</evidence>
<dbReference type="EMBL" id="VWZX01003442">
    <property type="protein sequence ID" value="NXI38560.1"/>
    <property type="molecule type" value="Genomic_DNA"/>
</dbReference>
<keyword evidence="13" id="KW-1185">Reference proteome</keyword>
<reference evidence="12 13" key="1">
    <citation type="submission" date="2019-09" db="EMBL/GenBank/DDBJ databases">
        <title>Bird 10,000 Genomes (B10K) Project - Family phase.</title>
        <authorList>
            <person name="Zhang G."/>
        </authorList>
    </citation>
    <scope>NUCLEOTIDE SEQUENCE [LARGE SCALE GENOMIC DNA]</scope>
    <source>
        <strain evidence="12">B10K-DU-001-62</strain>
        <tissue evidence="12">Muscle</tissue>
    </source>
</reference>
<evidence type="ECO:0000259" key="11">
    <source>
        <dbReference type="Pfam" id="PF13847"/>
    </source>
</evidence>
<comment type="function">
    <text evidence="9">Protein-lysine methyltransferase that efficiently catalyzes three successive methylations on 'Lys-36' in eukaryotic translation elongation factor 1 alpha (EEF1A1 or EEF1A2).</text>
</comment>
<evidence type="ECO:0000256" key="10">
    <source>
        <dbReference type="ARBA" id="ARBA00067848"/>
    </source>
</evidence>
<evidence type="ECO:0000256" key="3">
    <source>
        <dbReference type="ARBA" id="ARBA00022603"/>
    </source>
</evidence>
<name>A0A7K9SRW6_9PICI</name>
<organism evidence="12 13">
    <name type="scientific">Galbula dea</name>
    <dbReference type="NCBI Taxonomy" id="1109041"/>
    <lineage>
        <taxon>Eukaryota</taxon>
        <taxon>Metazoa</taxon>
        <taxon>Chordata</taxon>
        <taxon>Craniata</taxon>
        <taxon>Vertebrata</taxon>
        <taxon>Euteleostomi</taxon>
        <taxon>Archelosauria</taxon>
        <taxon>Archosauria</taxon>
        <taxon>Dinosauria</taxon>
        <taxon>Saurischia</taxon>
        <taxon>Theropoda</taxon>
        <taxon>Coelurosauria</taxon>
        <taxon>Aves</taxon>
        <taxon>Neognathae</taxon>
        <taxon>Neoaves</taxon>
        <taxon>Telluraves</taxon>
        <taxon>Coraciimorphae</taxon>
        <taxon>Piciformes</taxon>
        <taxon>Galbulidae</taxon>
        <taxon>Galbula</taxon>
    </lineage>
</organism>
<dbReference type="InterPro" id="IPR051419">
    <property type="entry name" value="Lys/N-term_MeTrsfase_sf"/>
</dbReference>
<dbReference type="PANTHER" id="PTHR12176:SF80">
    <property type="entry name" value="EEF1A LYSINE METHYLTRANSFERASE 4"/>
    <property type="match status" value="1"/>
</dbReference>
<evidence type="ECO:0000256" key="6">
    <source>
        <dbReference type="ARBA" id="ARBA00048653"/>
    </source>
</evidence>
<keyword evidence="3 12" id="KW-0489">Methyltransferase</keyword>
<dbReference type="CDD" id="cd02440">
    <property type="entry name" value="AdoMet_MTases"/>
    <property type="match status" value="1"/>
</dbReference>
<keyword evidence="2" id="KW-0597">Phosphoprotein</keyword>
<evidence type="ECO:0000256" key="7">
    <source>
        <dbReference type="ARBA" id="ARBA00048985"/>
    </source>
</evidence>
<dbReference type="SUPFAM" id="SSF53335">
    <property type="entry name" value="S-adenosyl-L-methionine-dependent methyltransferases"/>
    <property type="match status" value="1"/>
</dbReference>
<evidence type="ECO:0000313" key="13">
    <source>
        <dbReference type="Proteomes" id="UP000566440"/>
    </source>
</evidence>
<evidence type="ECO:0000256" key="8">
    <source>
        <dbReference type="ARBA" id="ARBA00052410"/>
    </source>
</evidence>
<feature type="domain" description="Methyltransferase" evidence="11">
    <location>
        <begin position="49"/>
        <end position="170"/>
    </location>
</feature>
<evidence type="ECO:0000256" key="2">
    <source>
        <dbReference type="ARBA" id="ARBA00022553"/>
    </source>
</evidence>
<dbReference type="InterPro" id="IPR029063">
    <property type="entry name" value="SAM-dependent_MTases_sf"/>
</dbReference>
<comment type="catalytic activity">
    <reaction evidence="6">
        <text>N(6)-methyl-L-lysyl-[protein] + S-adenosyl-L-methionine = N(6),N(6)-dimethyl-L-lysyl-[protein] + S-adenosyl-L-homocysteine + H(+)</text>
        <dbReference type="Rhea" id="RHEA:54196"/>
        <dbReference type="Rhea" id="RHEA-COMP:13053"/>
        <dbReference type="Rhea" id="RHEA-COMP:13827"/>
        <dbReference type="ChEBI" id="CHEBI:15378"/>
        <dbReference type="ChEBI" id="CHEBI:57856"/>
        <dbReference type="ChEBI" id="CHEBI:59789"/>
        <dbReference type="ChEBI" id="CHEBI:61929"/>
        <dbReference type="ChEBI" id="CHEBI:61976"/>
    </reaction>
</comment>
<evidence type="ECO:0000256" key="4">
    <source>
        <dbReference type="ARBA" id="ARBA00022679"/>
    </source>
</evidence>
<dbReference type="FunFam" id="3.40.50.150:FF:000111">
    <property type="entry name" value="EEF1A lysine methyltransferase 4"/>
    <property type="match status" value="1"/>
</dbReference>
<comment type="caution">
    <text evidence="12">The sequence shown here is derived from an EMBL/GenBank/DDBJ whole genome shotgun (WGS) entry which is preliminary data.</text>
</comment>
<keyword evidence="4 12" id="KW-0808">Transferase</keyword>
<evidence type="ECO:0000256" key="5">
    <source>
        <dbReference type="ARBA" id="ARBA00022691"/>
    </source>
</evidence>
<dbReference type="AlphaFoldDB" id="A0A7K9SRW6"/>
<proteinExistence type="inferred from homology"/>
<dbReference type="PANTHER" id="PTHR12176">
    <property type="entry name" value="SAM-DEPENDENT METHYLTRANSFERASE SUPERFAMILY PROTEIN"/>
    <property type="match status" value="1"/>
</dbReference>
<dbReference type="OrthoDB" id="411785at2759"/>
<dbReference type="GO" id="GO:0032259">
    <property type="term" value="P:methylation"/>
    <property type="evidence" value="ECO:0007669"/>
    <property type="project" value="UniProtKB-KW"/>
</dbReference>
<evidence type="ECO:0000256" key="1">
    <source>
        <dbReference type="ARBA" id="ARBA00008361"/>
    </source>
</evidence>
<evidence type="ECO:0000256" key="9">
    <source>
        <dbReference type="ARBA" id="ARBA00059299"/>
    </source>
</evidence>
<dbReference type="GO" id="GO:0008168">
    <property type="term" value="F:methyltransferase activity"/>
    <property type="evidence" value="ECO:0007669"/>
    <property type="project" value="UniProtKB-KW"/>
</dbReference>
<sequence length="253" mass="28705">MERRWALADNRRYRQRRFWDALYRQQGAEPREWLGGLSRFLPQLEAELHPGDRILVLGCGNSALSHDLHELGYTDIMNIDFSPACIAAMRARYADCCPSLHWAVMDIRSLAFPDAAFDVVLEKGTLDVLMVEETDPWNVSPQAVASMHRVLAEVSRVLRPGGCFISITFAQPHFRKPHYAQEAFGWSLRHVTCGDGDIGTFHYYLYIMRKGQPLDPLDIALGRRLHQPSQPPAPPLPPALADDNEDYLLAIQL</sequence>
<dbReference type="InterPro" id="IPR025714">
    <property type="entry name" value="Methyltranfer_dom"/>
</dbReference>